<evidence type="ECO:0000256" key="1">
    <source>
        <dbReference type="SAM" id="Phobius"/>
    </source>
</evidence>
<keyword evidence="1" id="KW-0472">Membrane</keyword>
<comment type="caution">
    <text evidence="2">The sequence shown here is derived from an EMBL/GenBank/DDBJ whole genome shotgun (WGS) entry which is preliminary data.</text>
</comment>
<dbReference type="EMBL" id="JAUSQW010000001">
    <property type="protein sequence ID" value="MDP9800837.1"/>
    <property type="molecule type" value="Genomic_DNA"/>
</dbReference>
<keyword evidence="1" id="KW-1133">Transmembrane helix</keyword>
<dbReference type="Proteomes" id="UP001235966">
    <property type="component" value="Unassembled WGS sequence"/>
</dbReference>
<dbReference type="RefSeq" id="WP_278058336.1">
    <property type="nucleotide sequence ID" value="NZ_CP121247.1"/>
</dbReference>
<proteinExistence type="predicted"/>
<name>A0ABT9NAX9_9ACTO</name>
<keyword evidence="3" id="KW-1185">Reference proteome</keyword>
<organism evidence="2 3">
    <name type="scientific">Arcanobacterium wilhelmae</name>
    <dbReference type="NCBI Taxonomy" id="1803177"/>
    <lineage>
        <taxon>Bacteria</taxon>
        <taxon>Bacillati</taxon>
        <taxon>Actinomycetota</taxon>
        <taxon>Actinomycetes</taxon>
        <taxon>Actinomycetales</taxon>
        <taxon>Actinomycetaceae</taxon>
        <taxon>Arcanobacterium</taxon>
    </lineage>
</organism>
<accession>A0ABT9NAX9</accession>
<sequence>MADESRWAPVPLQTRFVGHLLTAVVLWLLTVVVAWVLLTVAGLPRLSFAESVWIYAAEFPAQLVASLLEDRLVRRRRRYFAGSVPVAVSSIVARAGTRTLRRQIRRDICDHAQEVKKRRERKK</sequence>
<protein>
    <submittedName>
        <fullName evidence="2">Uncharacterized protein</fullName>
    </submittedName>
</protein>
<evidence type="ECO:0000313" key="2">
    <source>
        <dbReference type="EMBL" id="MDP9800837.1"/>
    </source>
</evidence>
<feature type="transmembrane region" description="Helical" evidence="1">
    <location>
        <begin position="20"/>
        <end position="40"/>
    </location>
</feature>
<feature type="transmembrane region" description="Helical" evidence="1">
    <location>
        <begin position="52"/>
        <end position="68"/>
    </location>
</feature>
<gene>
    <name evidence="2" type="ORF">J2S49_000913</name>
</gene>
<keyword evidence="1" id="KW-0812">Transmembrane</keyword>
<reference evidence="2 3" key="1">
    <citation type="submission" date="2023-07" db="EMBL/GenBank/DDBJ databases">
        <title>Sequencing the genomes of 1000 actinobacteria strains.</title>
        <authorList>
            <person name="Klenk H.-P."/>
        </authorList>
    </citation>
    <scope>NUCLEOTIDE SEQUENCE [LARGE SCALE GENOMIC DNA]</scope>
    <source>
        <strain evidence="2 3">DSM 102162</strain>
    </source>
</reference>
<evidence type="ECO:0000313" key="3">
    <source>
        <dbReference type="Proteomes" id="UP001235966"/>
    </source>
</evidence>